<feature type="region of interest" description="Disordered" evidence="1">
    <location>
        <begin position="108"/>
        <end position="127"/>
    </location>
</feature>
<feature type="compositionally biased region" description="Basic and acidic residues" evidence="1">
    <location>
        <begin position="159"/>
        <end position="174"/>
    </location>
</feature>
<dbReference type="Proteomes" id="UP000800235">
    <property type="component" value="Unassembled WGS sequence"/>
</dbReference>
<reference evidence="3" key="1">
    <citation type="journal article" date="2020" name="Stud. Mycol.">
        <title>101 Dothideomycetes genomes: a test case for predicting lifestyles and emergence of pathogens.</title>
        <authorList>
            <person name="Haridas S."/>
            <person name="Albert R."/>
            <person name="Binder M."/>
            <person name="Bloem J."/>
            <person name="Labutti K."/>
            <person name="Salamov A."/>
            <person name="Andreopoulos B."/>
            <person name="Baker S."/>
            <person name="Barry K."/>
            <person name="Bills G."/>
            <person name="Bluhm B."/>
            <person name="Cannon C."/>
            <person name="Castanera R."/>
            <person name="Culley D."/>
            <person name="Daum C."/>
            <person name="Ezra D."/>
            <person name="Gonzalez J."/>
            <person name="Henrissat B."/>
            <person name="Kuo A."/>
            <person name="Liang C."/>
            <person name="Lipzen A."/>
            <person name="Lutzoni F."/>
            <person name="Magnuson J."/>
            <person name="Mondo S."/>
            <person name="Nolan M."/>
            <person name="Ohm R."/>
            <person name="Pangilinan J."/>
            <person name="Park H.-J."/>
            <person name="Ramirez L."/>
            <person name="Alfaro M."/>
            <person name="Sun H."/>
            <person name="Tritt A."/>
            <person name="Yoshinaga Y."/>
            <person name="Zwiers L.-H."/>
            <person name="Turgeon B."/>
            <person name="Goodwin S."/>
            <person name="Spatafora J."/>
            <person name="Crous P."/>
            <person name="Grigoriev I."/>
        </authorList>
    </citation>
    <scope>NUCLEOTIDE SEQUENCE</scope>
    <source>
        <strain evidence="3">CBS 130266</strain>
    </source>
</reference>
<comment type="caution">
    <text evidence="3">The sequence shown here is derived from an EMBL/GenBank/DDBJ whole genome shotgun (WGS) entry which is preliminary data.</text>
</comment>
<proteinExistence type="predicted"/>
<accession>A0A9P4NZL8</accession>
<keyword evidence="2" id="KW-1133">Transmembrane helix</keyword>
<name>A0A9P4NZL8_9PEZI</name>
<evidence type="ECO:0000313" key="4">
    <source>
        <dbReference type="Proteomes" id="UP000800235"/>
    </source>
</evidence>
<feature type="compositionally biased region" description="Polar residues" evidence="1">
    <location>
        <begin position="21"/>
        <end position="34"/>
    </location>
</feature>
<keyword evidence="4" id="KW-1185">Reference proteome</keyword>
<feature type="transmembrane region" description="Helical" evidence="2">
    <location>
        <begin position="51"/>
        <end position="70"/>
    </location>
</feature>
<sequence>MAPVANLKLLQGKLHHPNPIDPTSDSPTPARGSTTNINNAASLVELSTGSIVGIVFTSVCVAIALIITAIKCTRANRGIVKGRSYDMPRIPTKAEMLERRGYQVDGDEKQVHNGFGTDPKDRAEVVGVDDNGMPLRPVGEGGMPRVGGGLVGDLAGRVESGRSGKERPKQRDIDPLNANAQAEREIRRISNRRN</sequence>
<feature type="region of interest" description="Disordered" evidence="1">
    <location>
        <begin position="13"/>
        <end position="34"/>
    </location>
</feature>
<evidence type="ECO:0000256" key="1">
    <source>
        <dbReference type="SAM" id="MobiDB-lite"/>
    </source>
</evidence>
<dbReference type="EMBL" id="MU007017">
    <property type="protein sequence ID" value="KAF2434163.1"/>
    <property type="molecule type" value="Genomic_DNA"/>
</dbReference>
<organism evidence="3 4">
    <name type="scientific">Tothia fuscella</name>
    <dbReference type="NCBI Taxonomy" id="1048955"/>
    <lineage>
        <taxon>Eukaryota</taxon>
        <taxon>Fungi</taxon>
        <taxon>Dikarya</taxon>
        <taxon>Ascomycota</taxon>
        <taxon>Pezizomycotina</taxon>
        <taxon>Dothideomycetes</taxon>
        <taxon>Pleosporomycetidae</taxon>
        <taxon>Venturiales</taxon>
        <taxon>Cylindrosympodiaceae</taxon>
        <taxon>Tothia</taxon>
    </lineage>
</organism>
<feature type="compositionally biased region" description="Gly residues" evidence="1">
    <location>
        <begin position="139"/>
        <end position="151"/>
    </location>
</feature>
<dbReference type="AlphaFoldDB" id="A0A9P4NZL8"/>
<keyword evidence="2" id="KW-0472">Membrane</keyword>
<feature type="region of interest" description="Disordered" evidence="1">
    <location>
        <begin position="134"/>
        <end position="194"/>
    </location>
</feature>
<keyword evidence="2" id="KW-0812">Transmembrane</keyword>
<evidence type="ECO:0000313" key="3">
    <source>
        <dbReference type="EMBL" id="KAF2434163.1"/>
    </source>
</evidence>
<protein>
    <submittedName>
        <fullName evidence="3">Uncharacterized protein</fullName>
    </submittedName>
</protein>
<gene>
    <name evidence="3" type="ORF">EJ08DRAFT_730867</name>
</gene>
<evidence type="ECO:0000256" key="2">
    <source>
        <dbReference type="SAM" id="Phobius"/>
    </source>
</evidence>